<dbReference type="Proteomes" id="UP000298327">
    <property type="component" value="Unassembled WGS sequence"/>
</dbReference>
<feature type="transmembrane region" description="Helical" evidence="2">
    <location>
        <begin position="116"/>
        <end position="142"/>
    </location>
</feature>
<dbReference type="EMBL" id="SEOQ01000213">
    <property type="protein sequence ID" value="TFY66851.1"/>
    <property type="molecule type" value="Genomic_DNA"/>
</dbReference>
<evidence type="ECO:0000313" key="5">
    <source>
        <dbReference type="Proteomes" id="UP000298327"/>
    </source>
</evidence>
<feature type="transmembrane region" description="Helical" evidence="2">
    <location>
        <begin position="45"/>
        <end position="66"/>
    </location>
</feature>
<dbReference type="PANTHER" id="PTHR40465:SF1">
    <property type="entry name" value="DUF6534 DOMAIN-CONTAINING PROTEIN"/>
    <property type="match status" value="1"/>
</dbReference>
<feature type="compositionally biased region" description="Low complexity" evidence="1">
    <location>
        <begin position="481"/>
        <end position="492"/>
    </location>
</feature>
<feature type="transmembrane region" description="Helical" evidence="2">
    <location>
        <begin position="12"/>
        <end position="33"/>
    </location>
</feature>
<feature type="transmembrane region" description="Helical" evidence="2">
    <location>
        <begin position="86"/>
        <end position="104"/>
    </location>
</feature>
<organism evidence="4 5">
    <name type="scientific">Dentipellis fragilis</name>
    <dbReference type="NCBI Taxonomy" id="205917"/>
    <lineage>
        <taxon>Eukaryota</taxon>
        <taxon>Fungi</taxon>
        <taxon>Dikarya</taxon>
        <taxon>Basidiomycota</taxon>
        <taxon>Agaricomycotina</taxon>
        <taxon>Agaricomycetes</taxon>
        <taxon>Russulales</taxon>
        <taxon>Hericiaceae</taxon>
        <taxon>Dentipellis</taxon>
    </lineage>
</organism>
<name>A0A4Y9YZ50_9AGAM</name>
<evidence type="ECO:0000256" key="2">
    <source>
        <dbReference type="SAM" id="Phobius"/>
    </source>
</evidence>
<evidence type="ECO:0000259" key="3">
    <source>
        <dbReference type="Pfam" id="PF20152"/>
    </source>
</evidence>
<dbReference type="Pfam" id="PF20152">
    <property type="entry name" value="DUF6534"/>
    <property type="match status" value="1"/>
</dbReference>
<keyword evidence="2" id="KW-0812">Transmembrane</keyword>
<feature type="transmembrane region" description="Helical" evidence="2">
    <location>
        <begin position="198"/>
        <end position="219"/>
    </location>
</feature>
<reference evidence="4 5" key="1">
    <citation type="submission" date="2019-02" db="EMBL/GenBank/DDBJ databases">
        <title>Genome sequencing of the rare red list fungi Dentipellis fragilis.</title>
        <authorList>
            <person name="Buettner E."/>
            <person name="Kellner H."/>
        </authorList>
    </citation>
    <scope>NUCLEOTIDE SEQUENCE [LARGE SCALE GENOMIC DNA]</scope>
    <source>
        <strain evidence="4 5">DSM 105465</strain>
    </source>
</reference>
<keyword evidence="5" id="KW-1185">Reference proteome</keyword>
<protein>
    <recommendedName>
        <fullName evidence="3">DUF6534 domain-containing protein</fullName>
    </recommendedName>
</protein>
<comment type="caution">
    <text evidence="4">The sequence shown here is derived from an EMBL/GenBank/DDBJ whole genome shotgun (WGS) entry which is preliminary data.</text>
</comment>
<accession>A0A4Y9YZ50</accession>
<feature type="region of interest" description="Disordered" evidence="1">
    <location>
        <begin position="450"/>
        <end position="528"/>
    </location>
</feature>
<feature type="compositionally biased region" description="Basic and acidic residues" evidence="1">
    <location>
        <begin position="450"/>
        <end position="462"/>
    </location>
</feature>
<keyword evidence="2" id="KW-1133">Transmembrane helix</keyword>
<feature type="compositionally biased region" description="Low complexity" evidence="1">
    <location>
        <begin position="499"/>
        <end position="513"/>
    </location>
</feature>
<sequence length="730" mass="81258">MGLYDKTLGTLLVGIFFNTYLYGLVTYQFAAYWRVYFKDPLRIKLLVLSLFCIDTAHSASVIYMAWAYCVTNYNNPVALEVALWPYTFTPIATALAALLTQLFLAYRIMRLTENKYIYGGLVLLACVSFGLGMACGIRAWMIQVLAELSVLNNLVTAWLSMQVGTDLLITGLLAYSLLKSKSGFRRTDNVLNRLVRGAIQTGVFAGIFSLSDLATFLQYPDTNMYGMFAIPIGRIYTNTLLDTLLTRDELRARLAGNIDVDTTRDLDTLRWASSTITKPPAQNIQLTDVQVHRDVDSYSDRDQTPKVAMKTSADALATQSSIAIQYDDVPASHQPREHLRQHLHPAVPSGYPLPPPPFHNATLRRPRRPGRGTHFPAWVRLYSRPRPHLPRGRPFSRPPYYGYGNVPPPGAGYSLPAMAGNHQYFAPTYNAQWMGYRPGMEAPLPMEHQARQNGHCEGRQHPSIDGTPTSPSRPLQRGRTPSESSSSSAPAPSLYPVQSSSTTTLVSSTGSSSPRQSNSPFEEKHDGHPEVDGLHEYYCWAYVQGLCKREKCLSYHPKDIRPYIKSTPCLTYPTCFGGHQCPFKHPSNTPGAQAPLPEGATEYNGAMYFPVPLAPPAYNAPAAYALVMPHGLELVAPEKENYDYDYACEEAEVEVAVDAGASMVQTPTGTVFMEEVNEVEETPRAPERKAKKRAHRASVSITSRKMMGEVGELKKGRHMRHKSWAVFEQQ</sequence>
<evidence type="ECO:0000313" key="4">
    <source>
        <dbReference type="EMBL" id="TFY66851.1"/>
    </source>
</evidence>
<gene>
    <name evidence="4" type="ORF">EVG20_g4235</name>
</gene>
<proteinExistence type="predicted"/>
<dbReference type="AlphaFoldDB" id="A0A4Y9YZ50"/>
<dbReference type="InterPro" id="IPR045339">
    <property type="entry name" value="DUF6534"/>
</dbReference>
<feature type="transmembrane region" description="Helical" evidence="2">
    <location>
        <begin position="154"/>
        <end position="178"/>
    </location>
</feature>
<dbReference type="OrthoDB" id="2562493at2759"/>
<keyword evidence="2" id="KW-0472">Membrane</keyword>
<feature type="domain" description="DUF6534" evidence="3">
    <location>
        <begin position="163"/>
        <end position="248"/>
    </location>
</feature>
<dbReference type="PANTHER" id="PTHR40465">
    <property type="entry name" value="CHROMOSOME 1, WHOLE GENOME SHOTGUN SEQUENCE"/>
    <property type="match status" value="1"/>
</dbReference>
<evidence type="ECO:0000256" key="1">
    <source>
        <dbReference type="SAM" id="MobiDB-lite"/>
    </source>
</evidence>
<dbReference type="STRING" id="205917.A0A4Y9YZ50"/>